<feature type="domain" description="AB hydrolase-1" evidence="1">
    <location>
        <begin position="28"/>
        <end position="245"/>
    </location>
</feature>
<dbReference type="Gene3D" id="3.40.50.1820">
    <property type="entry name" value="alpha/beta hydrolase"/>
    <property type="match status" value="1"/>
</dbReference>
<dbReference type="SUPFAM" id="SSF53474">
    <property type="entry name" value="alpha/beta-Hydrolases"/>
    <property type="match status" value="1"/>
</dbReference>
<dbReference type="PANTHER" id="PTHR43798:SF33">
    <property type="entry name" value="HYDROLASE, PUTATIVE (AFU_ORTHOLOGUE AFUA_2G14860)-RELATED"/>
    <property type="match status" value="1"/>
</dbReference>
<organism evidence="2 3">
    <name type="scientific">Brevibacterium pityocampae</name>
    <dbReference type="NCBI Taxonomy" id="506594"/>
    <lineage>
        <taxon>Bacteria</taxon>
        <taxon>Bacillati</taxon>
        <taxon>Actinomycetota</taxon>
        <taxon>Actinomycetes</taxon>
        <taxon>Micrococcales</taxon>
        <taxon>Brevibacteriaceae</taxon>
        <taxon>Brevibacterium</taxon>
    </lineage>
</organism>
<reference evidence="3" key="1">
    <citation type="journal article" date="2019" name="Int. J. Syst. Evol. Microbiol.">
        <title>The Global Catalogue of Microorganisms (GCM) 10K type strain sequencing project: providing services to taxonomists for standard genome sequencing and annotation.</title>
        <authorList>
            <consortium name="The Broad Institute Genomics Platform"/>
            <consortium name="The Broad Institute Genome Sequencing Center for Infectious Disease"/>
            <person name="Wu L."/>
            <person name="Ma J."/>
        </authorList>
    </citation>
    <scope>NUCLEOTIDE SEQUENCE [LARGE SCALE GENOMIC DNA]</scope>
    <source>
        <strain evidence="3">JCM 17808</strain>
    </source>
</reference>
<keyword evidence="2" id="KW-0378">Hydrolase</keyword>
<dbReference type="InterPro" id="IPR050266">
    <property type="entry name" value="AB_hydrolase_sf"/>
</dbReference>
<keyword evidence="3" id="KW-1185">Reference proteome</keyword>
<accession>A0ABP8JCG4</accession>
<evidence type="ECO:0000313" key="2">
    <source>
        <dbReference type="EMBL" id="GAA4388669.1"/>
    </source>
</evidence>
<dbReference type="PANTHER" id="PTHR43798">
    <property type="entry name" value="MONOACYLGLYCEROL LIPASE"/>
    <property type="match status" value="1"/>
</dbReference>
<gene>
    <name evidence="2" type="ORF">GCM10023167_13670</name>
</gene>
<name>A0ABP8JCG4_9MICO</name>
<dbReference type="EMBL" id="BAABGL010000006">
    <property type="protein sequence ID" value="GAA4388669.1"/>
    <property type="molecule type" value="Genomic_DNA"/>
</dbReference>
<protein>
    <submittedName>
        <fullName evidence="2">Alpha/beta fold hydrolase</fullName>
    </submittedName>
</protein>
<dbReference type="InterPro" id="IPR029058">
    <property type="entry name" value="AB_hydrolase_fold"/>
</dbReference>
<evidence type="ECO:0000313" key="3">
    <source>
        <dbReference type="Proteomes" id="UP001500642"/>
    </source>
</evidence>
<dbReference type="InterPro" id="IPR000073">
    <property type="entry name" value="AB_hydrolase_1"/>
</dbReference>
<proteinExistence type="predicted"/>
<dbReference type="PIRSF" id="PIRSF017388">
    <property type="entry name" value="Esterase_lipase"/>
    <property type="match status" value="1"/>
</dbReference>
<evidence type="ECO:0000259" key="1">
    <source>
        <dbReference type="Pfam" id="PF12697"/>
    </source>
</evidence>
<dbReference type="GO" id="GO:0016787">
    <property type="term" value="F:hydrolase activity"/>
    <property type="evidence" value="ECO:0007669"/>
    <property type="project" value="UniProtKB-KW"/>
</dbReference>
<dbReference type="RefSeq" id="WP_137319655.1">
    <property type="nucleotide sequence ID" value="NZ_BAABGL010000006.1"/>
</dbReference>
<dbReference type="InterPro" id="IPR012354">
    <property type="entry name" value="Esterase_lipase"/>
</dbReference>
<dbReference type="Pfam" id="PF12697">
    <property type="entry name" value="Abhydrolase_6"/>
    <property type="match status" value="1"/>
</dbReference>
<dbReference type="Proteomes" id="UP001500642">
    <property type="component" value="Unassembled WGS sequence"/>
</dbReference>
<sequence>MTAPPGSTIAAERPASALTFDAPSEVGVLLLHGITGSPAAWRPIAEQLIADGTAVRVPLLPGHGTVWQDLNAATWADWRTAAARELADLRGRHSAVVVAGLSMGGALALELAAAAPAGDREGALGEIFGLVLVNPALRVDSPLRTALPLLQHLVPSVAAIGNDIELPDQDEVAYPRTPLRAIASMQRGQRSLLQRLWRITVPTVICQSGTDNVVGPWSARQLRARLAGPVRTVSLRRSRHVATLDYDASLVLTEIRRMRDAAADSPRSRP</sequence>
<comment type="caution">
    <text evidence="2">The sequence shown here is derived from an EMBL/GenBank/DDBJ whole genome shotgun (WGS) entry which is preliminary data.</text>
</comment>